<dbReference type="Proteomes" id="UP000714275">
    <property type="component" value="Unassembled WGS sequence"/>
</dbReference>
<accession>A0A9P6ZM27</accession>
<sequence length="185" mass="21035">MDTRTAWRNGHKKWCRVLRCTVGPWGSRDIRTSLQVIAGFENSEISGSAKIVETRVREAQQQFPAFSNKLVLMLDMTVYPPEIHVLPVHKIEQFPGNDTIWPEIADEIRQRSDSPPKGYMFSVVKVHLGKSKFTLFSPSTALLMAFEGQYFSDDEAYDSADEDGIADFQTLPDQDLDYDPESLDD</sequence>
<evidence type="ECO:0000313" key="2">
    <source>
        <dbReference type="Proteomes" id="UP000714275"/>
    </source>
</evidence>
<keyword evidence="2" id="KW-1185">Reference proteome</keyword>
<protein>
    <submittedName>
        <fullName evidence="1">Uncharacterized protein</fullName>
    </submittedName>
</protein>
<evidence type="ECO:0000313" key="1">
    <source>
        <dbReference type="EMBL" id="KAG1771962.1"/>
    </source>
</evidence>
<organism evidence="1 2">
    <name type="scientific">Suillus placidus</name>
    <dbReference type="NCBI Taxonomy" id="48579"/>
    <lineage>
        <taxon>Eukaryota</taxon>
        <taxon>Fungi</taxon>
        <taxon>Dikarya</taxon>
        <taxon>Basidiomycota</taxon>
        <taxon>Agaricomycotina</taxon>
        <taxon>Agaricomycetes</taxon>
        <taxon>Agaricomycetidae</taxon>
        <taxon>Boletales</taxon>
        <taxon>Suillineae</taxon>
        <taxon>Suillaceae</taxon>
        <taxon>Suillus</taxon>
    </lineage>
</organism>
<feature type="non-terminal residue" evidence="1">
    <location>
        <position position="185"/>
    </location>
</feature>
<name>A0A9P6ZM27_9AGAM</name>
<dbReference type="AlphaFoldDB" id="A0A9P6ZM27"/>
<gene>
    <name evidence="1" type="ORF">EV702DRAFT_1134786</name>
</gene>
<proteinExistence type="predicted"/>
<dbReference type="EMBL" id="JABBWD010000055">
    <property type="protein sequence ID" value="KAG1771962.1"/>
    <property type="molecule type" value="Genomic_DNA"/>
</dbReference>
<dbReference type="OrthoDB" id="432970at2759"/>
<reference evidence="1" key="1">
    <citation type="journal article" date="2020" name="New Phytol.">
        <title>Comparative genomics reveals dynamic genome evolution in host specialist ectomycorrhizal fungi.</title>
        <authorList>
            <person name="Lofgren L.A."/>
            <person name="Nguyen N.H."/>
            <person name="Vilgalys R."/>
            <person name="Ruytinx J."/>
            <person name="Liao H.L."/>
            <person name="Branco S."/>
            <person name="Kuo A."/>
            <person name="LaButti K."/>
            <person name="Lipzen A."/>
            <person name="Andreopoulos W."/>
            <person name="Pangilinan J."/>
            <person name="Riley R."/>
            <person name="Hundley H."/>
            <person name="Na H."/>
            <person name="Barry K."/>
            <person name="Grigoriev I.V."/>
            <person name="Stajich J.E."/>
            <person name="Kennedy P.G."/>
        </authorList>
    </citation>
    <scope>NUCLEOTIDE SEQUENCE</scope>
    <source>
        <strain evidence="1">DOB743</strain>
    </source>
</reference>
<comment type="caution">
    <text evidence="1">The sequence shown here is derived from an EMBL/GenBank/DDBJ whole genome shotgun (WGS) entry which is preliminary data.</text>
</comment>